<dbReference type="AlphaFoldDB" id="A0A4R0Q7E6"/>
<gene>
    <name evidence="1" type="ORF">EZ456_09480</name>
</gene>
<dbReference type="Proteomes" id="UP000293925">
    <property type="component" value="Unassembled WGS sequence"/>
</dbReference>
<dbReference type="RefSeq" id="WP_131529530.1">
    <property type="nucleotide sequence ID" value="NZ_SJSO01000006.1"/>
</dbReference>
<reference evidence="1 2" key="1">
    <citation type="submission" date="2019-02" db="EMBL/GenBank/DDBJ databases">
        <title>Pedobacter sp. RP-3-21 sp. nov., isolated from Arctic soil.</title>
        <authorList>
            <person name="Dahal R.H."/>
        </authorList>
    </citation>
    <scope>NUCLEOTIDE SEQUENCE [LARGE SCALE GENOMIC DNA]</scope>
    <source>
        <strain evidence="1 2">RP-3-21</strain>
    </source>
</reference>
<organism evidence="1 2">
    <name type="scientific">Pedobacter psychrodurus</name>
    <dbReference type="NCBI Taxonomy" id="2530456"/>
    <lineage>
        <taxon>Bacteria</taxon>
        <taxon>Pseudomonadati</taxon>
        <taxon>Bacteroidota</taxon>
        <taxon>Sphingobacteriia</taxon>
        <taxon>Sphingobacteriales</taxon>
        <taxon>Sphingobacteriaceae</taxon>
        <taxon>Pedobacter</taxon>
    </lineage>
</organism>
<evidence type="ECO:0008006" key="3">
    <source>
        <dbReference type="Google" id="ProtNLM"/>
    </source>
</evidence>
<evidence type="ECO:0000313" key="2">
    <source>
        <dbReference type="Proteomes" id="UP000293925"/>
    </source>
</evidence>
<accession>A0A4R0Q7E6</accession>
<comment type="caution">
    <text evidence="1">The sequence shown here is derived from an EMBL/GenBank/DDBJ whole genome shotgun (WGS) entry which is preliminary data.</text>
</comment>
<dbReference type="EMBL" id="SJSO01000006">
    <property type="protein sequence ID" value="TCD27417.1"/>
    <property type="molecule type" value="Genomic_DNA"/>
</dbReference>
<protein>
    <recommendedName>
        <fullName evidence="3">RiboL-PSP-HEPN domain-containing protein</fullName>
    </recommendedName>
</protein>
<name>A0A4R0Q7E6_9SPHI</name>
<dbReference type="OrthoDB" id="1437530at2"/>
<evidence type="ECO:0000313" key="1">
    <source>
        <dbReference type="EMBL" id="TCD27417.1"/>
    </source>
</evidence>
<keyword evidence="2" id="KW-1185">Reference proteome</keyword>
<proteinExistence type="predicted"/>
<sequence>MSNHSKEYNNIDEMLIASQTMRNYQLMHNAIRNDYIVLLEITGKSQENQKSFDALYRACIISMFSLVESDIYGLNVLDPYPNYSDKHDFTSKLEKTFKQISRTWEKEEIKQQYFYSCKPQLKVLKRMRDEIIHPKEISHIHIATETKFKELKAVFNDYDSFINDLMNNFFLSTKINLFK</sequence>